<reference evidence="1 2" key="1">
    <citation type="submission" date="2020-09" db="EMBL/GenBank/DDBJ databases">
        <title>Novel species of Mucilaginibacter isolated from a glacier on the Tibetan Plateau.</title>
        <authorList>
            <person name="Liu Q."/>
            <person name="Xin Y.-H."/>
        </authorList>
    </citation>
    <scope>NUCLEOTIDE SEQUENCE [LARGE SCALE GENOMIC DNA]</scope>
    <source>
        <strain evidence="1 2">ZT4R22</strain>
    </source>
</reference>
<proteinExistence type="predicted"/>
<dbReference type="EMBL" id="JACWMY010000003">
    <property type="protein sequence ID" value="MBD1363474.1"/>
    <property type="molecule type" value="Genomic_DNA"/>
</dbReference>
<name>A0ABR7WMB8_9SPHI</name>
<comment type="caution">
    <text evidence="1">The sequence shown here is derived from an EMBL/GenBank/DDBJ whole genome shotgun (WGS) entry which is preliminary data.</text>
</comment>
<protein>
    <submittedName>
        <fullName evidence="1">Uncharacterized protein</fullName>
    </submittedName>
</protein>
<gene>
    <name evidence="1" type="ORF">IDJ77_06605</name>
</gene>
<evidence type="ECO:0000313" key="2">
    <source>
        <dbReference type="Proteomes" id="UP000606600"/>
    </source>
</evidence>
<sequence length="171" mass="19393">MQTEKTEVDEILIQRLKDLIKYHKGRVVSHSTMVTTYTDMLSKLLGTDEVVEPILSNQAQHKKLIPNKTKRRKTSASNYTLKAVVMEYISENETPLSANALREKYNTIVGKEIKVSNFSPRIAELTKNGDIAKVVIEGNPIKSKFLYALPEWLDNNGVLKEEFMIKVKAGL</sequence>
<dbReference type="Proteomes" id="UP000606600">
    <property type="component" value="Unassembled WGS sequence"/>
</dbReference>
<evidence type="ECO:0000313" key="1">
    <source>
        <dbReference type="EMBL" id="MBD1363474.1"/>
    </source>
</evidence>
<keyword evidence="2" id="KW-1185">Reference proteome</keyword>
<organism evidence="1 2">
    <name type="scientific">Mucilaginibacter pankratovii</name>
    <dbReference type="NCBI Taxonomy" id="2772110"/>
    <lineage>
        <taxon>Bacteria</taxon>
        <taxon>Pseudomonadati</taxon>
        <taxon>Bacteroidota</taxon>
        <taxon>Sphingobacteriia</taxon>
        <taxon>Sphingobacteriales</taxon>
        <taxon>Sphingobacteriaceae</taxon>
        <taxon>Mucilaginibacter</taxon>
    </lineage>
</organism>
<dbReference type="RefSeq" id="WP_191188149.1">
    <property type="nucleotide sequence ID" value="NZ_JACWMY010000003.1"/>
</dbReference>
<accession>A0ABR7WMB8</accession>